<reference evidence="2" key="1">
    <citation type="journal article" date="2022" name="Mol. Ecol. Resour.">
        <title>The genomes of chicory, endive, great burdock and yacon provide insights into Asteraceae palaeo-polyploidization history and plant inulin production.</title>
        <authorList>
            <person name="Fan W."/>
            <person name="Wang S."/>
            <person name="Wang H."/>
            <person name="Wang A."/>
            <person name="Jiang F."/>
            <person name="Liu H."/>
            <person name="Zhao H."/>
            <person name="Xu D."/>
            <person name="Zhang Y."/>
        </authorList>
    </citation>
    <scope>NUCLEOTIDE SEQUENCE [LARGE SCALE GENOMIC DNA]</scope>
    <source>
        <strain evidence="2">cv. Yunnan</strain>
    </source>
</reference>
<evidence type="ECO:0000313" key="2">
    <source>
        <dbReference type="Proteomes" id="UP001056120"/>
    </source>
</evidence>
<evidence type="ECO:0000313" key="1">
    <source>
        <dbReference type="EMBL" id="KAI3696197.1"/>
    </source>
</evidence>
<organism evidence="1 2">
    <name type="scientific">Smallanthus sonchifolius</name>
    <dbReference type="NCBI Taxonomy" id="185202"/>
    <lineage>
        <taxon>Eukaryota</taxon>
        <taxon>Viridiplantae</taxon>
        <taxon>Streptophyta</taxon>
        <taxon>Embryophyta</taxon>
        <taxon>Tracheophyta</taxon>
        <taxon>Spermatophyta</taxon>
        <taxon>Magnoliopsida</taxon>
        <taxon>eudicotyledons</taxon>
        <taxon>Gunneridae</taxon>
        <taxon>Pentapetalae</taxon>
        <taxon>asterids</taxon>
        <taxon>campanulids</taxon>
        <taxon>Asterales</taxon>
        <taxon>Asteraceae</taxon>
        <taxon>Asteroideae</taxon>
        <taxon>Heliantheae alliance</taxon>
        <taxon>Millerieae</taxon>
        <taxon>Smallanthus</taxon>
    </lineage>
</organism>
<name>A0ACB8ZEJ3_9ASTR</name>
<protein>
    <submittedName>
        <fullName evidence="1">Uncharacterized protein</fullName>
    </submittedName>
</protein>
<reference evidence="1 2" key="2">
    <citation type="journal article" date="2022" name="Mol. Ecol. Resour.">
        <title>The genomes of chicory, endive, great burdock and yacon provide insights into Asteraceae paleo-polyploidization history and plant inulin production.</title>
        <authorList>
            <person name="Fan W."/>
            <person name="Wang S."/>
            <person name="Wang H."/>
            <person name="Wang A."/>
            <person name="Jiang F."/>
            <person name="Liu H."/>
            <person name="Zhao H."/>
            <person name="Xu D."/>
            <person name="Zhang Y."/>
        </authorList>
    </citation>
    <scope>NUCLEOTIDE SEQUENCE [LARGE SCALE GENOMIC DNA]</scope>
    <source>
        <strain evidence="2">cv. Yunnan</strain>
        <tissue evidence="1">Leaves</tissue>
    </source>
</reference>
<accession>A0ACB8ZEJ3</accession>
<gene>
    <name evidence="1" type="ORF">L1987_79207</name>
</gene>
<proteinExistence type="predicted"/>
<dbReference type="Proteomes" id="UP001056120">
    <property type="component" value="Linkage Group LG26"/>
</dbReference>
<keyword evidence="2" id="KW-1185">Reference proteome</keyword>
<sequence>MSAIGFEGYEKRLEITFFEPSIFADPHGKGLRALTKTQLDEILTPAECTIVSSLFNDHVDSYVLSESSLFVFPYKIVIKTCGTTKLLLSIPSILKLAESISLTVRSVRYTRGCFIFPSAQSYPHRSFTEEVSVLDSHFEKLGLTSKAYVMGGFEKPQKWFVYSASAGPVSAHEQVYTLEMCMTSLDREKASVFYKTESSSAATMTNESGIRMILPKSEICDFEFDPCGYSMNAIEDGSISTIHVTPEDGFSYASFEAVGYDLKDESLEQLVQQVLSCFEPGEFSIAVGATNSLETIRSIVVEGYSLEEKSYEELGCEGWIVYQKFVKKDGRCCGSPRSVLKYDNWKEKEIEEKEY</sequence>
<comment type="caution">
    <text evidence="1">The sequence shown here is derived from an EMBL/GenBank/DDBJ whole genome shotgun (WGS) entry which is preliminary data.</text>
</comment>
<dbReference type="EMBL" id="CM042043">
    <property type="protein sequence ID" value="KAI3696197.1"/>
    <property type="molecule type" value="Genomic_DNA"/>
</dbReference>